<sequence>MSDSLESDGKDYAYTPAQVASLQTILENIVSARLNFVGQQSYAINNQIASIYAQGTLGQATYALQVRTFNLSNGTSQIQTYPLFNYVNPDKSTLADVNGDGMLDFVLLLELKVSFVFLQETDFQIRLRPI</sequence>
<reference evidence="1 2" key="1">
    <citation type="submission" date="2013-01" db="EMBL/GenBank/DDBJ databases">
        <authorList>
            <person name="Harkins D.M."/>
            <person name="Durkin A.S."/>
            <person name="Brinkac L.M."/>
            <person name="Haft D.H."/>
            <person name="Selengut J.D."/>
            <person name="Sanka R."/>
            <person name="DePew J."/>
            <person name="Purushe J."/>
            <person name="Picardeau M."/>
            <person name="Werts C."/>
            <person name="Goarant C."/>
            <person name="Vinetz J.M."/>
            <person name="Sutton G.G."/>
            <person name="Nierman W.C."/>
            <person name="Fouts D.E."/>
        </authorList>
    </citation>
    <scope>NUCLEOTIDE SEQUENCE [LARGE SCALE GENOMIC DNA]</scope>
    <source>
        <strain evidence="1 2">200701872</strain>
    </source>
</reference>
<evidence type="ECO:0000313" key="2">
    <source>
        <dbReference type="Proteomes" id="UP000012117"/>
    </source>
</evidence>
<dbReference type="EMBL" id="AKWN02000276">
    <property type="protein sequence ID" value="EMP07111.1"/>
    <property type="molecule type" value="Genomic_DNA"/>
</dbReference>
<comment type="caution">
    <text evidence="1">The sequence shown here is derived from an EMBL/GenBank/DDBJ whole genome shotgun (WGS) entry which is preliminary data.</text>
</comment>
<dbReference type="AlphaFoldDB" id="M6ZM00"/>
<gene>
    <name evidence="1" type="ORF">LEP1GSC124_0595</name>
</gene>
<evidence type="ECO:0000313" key="1">
    <source>
        <dbReference type="EMBL" id="EMP07111.1"/>
    </source>
</evidence>
<proteinExistence type="predicted"/>
<accession>M6ZM00</accession>
<name>M6ZM00_LEPIR</name>
<protein>
    <submittedName>
        <fullName evidence="1">Uncharacterized protein</fullName>
    </submittedName>
</protein>
<organism evidence="1 2">
    <name type="scientific">Leptospira interrogans serovar Pyrogenes str. 200701872</name>
    <dbReference type="NCBI Taxonomy" id="1193029"/>
    <lineage>
        <taxon>Bacteria</taxon>
        <taxon>Pseudomonadati</taxon>
        <taxon>Spirochaetota</taxon>
        <taxon>Spirochaetia</taxon>
        <taxon>Leptospirales</taxon>
        <taxon>Leptospiraceae</taxon>
        <taxon>Leptospira</taxon>
    </lineage>
</organism>
<dbReference type="BioCyc" id="LINT1193029:G11R4-5177-MONOMER"/>
<dbReference type="Proteomes" id="UP000012117">
    <property type="component" value="Unassembled WGS sequence"/>
</dbReference>